<dbReference type="Proteomes" id="UP000218231">
    <property type="component" value="Unassembled WGS sequence"/>
</dbReference>
<keyword evidence="2" id="KW-1185">Reference proteome</keyword>
<gene>
    <name evidence="1" type="ORF">WR25_20883</name>
</gene>
<reference evidence="1 2" key="1">
    <citation type="journal article" date="2017" name="Curr. Biol.">
        <title>Genome architecture and evolution of a unichromosomal asexual nematode.</title>
        <authorList>
            <person name="Fradin H."/>
            <person name="Zegar C."/>
            <person name="Gutwein M."/>
            <person name="Lucas J."/>
            <person name="Kovtun M."/>
            <person name="Corcoran D."/>
            <person name="Baugh L.R."/>
            <person name="Kiontke K."/>
            <person name="Gunsalus K."/>
            <person name="Fitch D.H."/>
            <person name="Piano F."/>
        </authorList>
    </citation>
    <scope>NUCLEOTIDE SEQUENCE [LARGE SCALE GENOMIC DNA]</scope>
    <source>
        <strain evidence="1">PF1309</strain>
    </source>
</reference>
<comment type="caution">
    <text evidence="1">The sequence shown here is derived from an EMBL/GenBank/DDBJ whole genome shotgun (WGS) entry which is preliminary data.</text>
</comment>
<accession>A0A2A2M573</accession>
<dbReference type="AlphaFoldDB" id="A0A2A2M573"/>
<organism evidence="1 2">
    <name type="scientific">Diploscapter pachys</name>
    <dbReference type="NCBI Taxonomy" id="2018661"/>
    <lineage>
        <taxon>Eukaryota</taxon>
        <taxon>Metazoa</taxon>
        <taxon>Ecdysozoa</taxon>
        <taxon>Nematoda</taxon>
        <taxon>Chromadorea</taxon>
        <taxon>Rhabditida</taxon>
        <taxon>Rhabditina</taxon>
        <taxon>Rhabditomorpha</taxon>
        <taxon>Rhabditoidea</taxon>
        <taxon>Rhabditidae</taxon>
        <taxon>Diploscapter</taxon>
    </lineage>
</organism>
<name>A0A2A2M573_9BILA</name>
<dbReference type="EMBL" id="LIAE01004853">
    <property type="protein sequence ID" value="PAV93638.1"/>
    <property type="molecule type" value="Genomic_DNA"/>
</dbReference>
<protein>
    <submittedName>
        <fullName evidence="1">Uncharacterized protein</fullName>
    </submittedName>
</protein>
<proteinExistence type="predicted"/>
<sequence>MGIAWYCVTNAPSARWVVGVCSTRSPRVGNGAARRACVSCRCCAKPTISSKRCRPCSRRPPAVSSPGVWSASSTACARPGSCRIRCW</sequence>
<evidence type="ECO:0000313" key="2">
    <source>
        <dbReference type="Proteomes" id="UP000218231"/>
    </source>
</evidence>
<evidence type="ECO:0000313" key="1">
    <source>
        <dbReference type="EMBL" id="PAV93638.1"/>
    </source>
</evidence>